<evidence type="ECO:0000313" key="1">
    <source>
        <dbReference type="EMBL" id="OCJ37788.1"/>
    </source>
</evidence>
<reference evidence="1 2" key="1">
    <citation type="journal article" date="2016" name="PeerJ">
        <title>Gall-ID: tools for genotyping gall-causing phytopathogenic bacteria.</title>
        <authorList>
            <person name="Davis E.W.II."/>
            <person name="Weisberg A.J."/>
            <person name="Tabima J.F."/>
            <person name="Grunwald N.J."/>
            <person name="Chang J.H."/>
        </authorList>
    </citation>
    <scope>NUCLEOTIDE SEQUENCE [LARGE SCALE GENOMIC DNA]</scope>
    <source>
        <strain evidence="1 2">N2/73</strain>
    </source>
</reference>
<sequence length="123" mass="13286">MEDVKQAAKPVFKFPVNEARGEARLVIDGVELVIAAEMERLSALSSRLQCRSLNELFTRLSEVEVGATVAGIELLTIKGDALAAIMKLKLKHFGDCKSAYVSVLMHHFDGDEGNAVAAEKAAD</sequence>
<evidence type="ECO:0000313" key="2">
    <source>
        <dbReference type="Proteomes" id="UP000093451"/>
    </source>
</evidence>
<gene>
    <name evidence="1" type="ORF">A6U91_06175</name>
</gene>
<proteinExistence type="predicted"/>
<organism evidence="1 2">
    <name type="scientific">Agrobacterium tumefaciens</name>
    <dbReference type="NCBI Taxonomy" id="358"/>
    <lineage>
        <taxon>Bacteria</taxon>
        <taxon>Pseudomonadati</taxon>
        <taxon>Pseudomonadota</taxon>
        <taxon>Alphaproteobacteria</taxon>
        <taxon>Hyphomicrobiales</taxon>
        <taxon>Rhizobiaceae</taxon>
        <taxon>Rhizobium/Agrobacterium group</taxon>
        <taxon>Agrobacterium</taxon>
        <taxon>Agrobacterium tumefaciens complex</taxon>
    </lineage>
</organism>
<protein>
    <submittedName>
        <fullName evidence="1">Uncharacterized protein</fullName>
    </submittedName>
</protein>
<dbReference type="Proteomes" id="UP000093451">
    <property type="component" value="Unassembled WGS sequence"/>
</dbReference>
<dbReference type="RefSeq" id="WP_065687864.1">
    <property type="nucleotide sequence ID" value="NZ_LXKT01000013.1"/>
</dbReference>
<dbReference type="EMBL" id="LXKT01000013">
    <property type="protein sequence ID" value="OCJ37788.1"/>
    <property type="molecule type" value="Genomic_DNA"/>
</dbReference>
<comment type="caution">
    <text evidence="1">The sequence shown here is derived from an EMBL/GenBank/DDBJ whole genome shotgun (WGS) entry which is preliminary data.</text>
</comment>
<name>A0AB36EIX4_AGRTU</name>
<accession>A0AB36EIX4</accession>
<dbReference type="AlphaFoldDB" id="A0AB36EIX4"/>